<dbReference type="SUPFAM" id="SSF55961">
    <property type="entry name" value="Bet v1-like"/>
    <property type="match status" value="1"/>
</dbReference>
<evidence type="ECO:0000313" key="1">
    <source>
        <dbReference type="EMBL" id="GGS17639.1"/>
    </source>
</evidence>
<dbReference type="EMBL" id="BMTL01000034">
    <property type="protein sequence ID" value="GGS17639.1"/>
    <property type="molecule type" value="Genomic_DNA"/>
</dbReference>
<dbReference type="InterPro" id="IPR023393">
    <property type="entry name" value="START-like_dom_sf"/>
</dbReference>
<accession>A0A918G4A9</accession>
<organism evidence="1 2">
    <name type="scientific">Streptomyces humidus</name>
    <dbReference type="NCBI Taxonomy" id="52259"/>
    <lineage>
        <taxon>Bacteria</taxon>
        <taxon>Bacillati</taxon>
        <taxon>Actinomycetota</taxon>
        <taxon>Actinomycetes</taxon>
        <taxon>Kitasatosporales</taxon>
        <taxon>Streptomycetaceae</taxon>
        <taxon>Streptomyces</taxon>
    </lineage>
</organism>
<dbReference type="CDD" id="cd07821">
    <property type="entry name" value="PYR_PYL_RCAR_like"/>
    <property type="match status" value="1"/>
</dbReference>
<protein>
    <submittedName>
        <fullName evidence="1">Polyketide cyclase</fullName>
    </submittedName>
</protein>
<dbReference type="AlphaFoldDB" id="A0A918G4A9"/>
<dbReference type="Gene3D" id="3.30.530.20">
    <property type="match status" value="1"/>
</dbReference>
<reference evidence="1" key="2">
    <citation type="submission" date="2020-09" db="EMBL/GenBank/DDBJ databases">
        <authorList>
            <person name="Sun Q."/>
            <person name="Ohkuma M."/>
        </authorList>
    </citation>
    <scope>NUCLEOTIDE SEQUENCE</scope>
    <source>
        <strain evidence="1">JCM 4386</strain>
    </source>
</reference>
<gene>
    <name evidence="1" type="ORF">GCM10010269_66020</name>
</gene>
<sequence>MARRLRPEGLEFADSAPVRMSFVQEVAAAPERVYRALADDVRDWPEWFPAVTAVQPLDGDAGRDVRLWGGARFRETVLAAKPPEVYAYRVDVTNVPGVRALVEEWRLTPAGAGTRVRWTFATDGTAVFRGVARLARPGLGRSFRQAVGALDRRLAT</sequence>
<keyword evidence="2" id="KW-1185">Reference proteome</keyword>
<dbReference type="RefSeq" id="WP_190153007.1">
    <property type="nucleotide sequence ID" value="NZ_BMTL01000034.1"/>
</dbReference>
<reference evidence="1" key="1">
    <citation type="journal article" date="2014" name="Int. J. Syst. Evol. Microbiol.">
        <title>Complete genome sequence of Corynebacterium casei LMG S-19264T (=DSM 44701T), isolated from a smear-ripened cheese.</title>
        <authorList>
            <consortium name="US DOE Joint Genome Institute (JGI-PGF)"/>
            <person name="Walter F."/>
            <person name="Albersmeier A."/>
            <person name="Kalinowski J."/>
            <person name="Ruckert C."/>
        </authorList>
    </citation>
    <scope>NUCLEOTIDE SEQUENCE</scope>
    <source>
        <strain evidence="1">JCM 4386</strain>
    </source>
</reference>
<dbReference type="Proteomes" id="UP000606194">
    <property type="component" value="Unassembled WGS sequence"/>
</dbReference>
<name>A0A918G4A9_9ACTN</name>
<dbReference type="InterPro" id="IPR019587">
    <property type="entry name" value="Polyketide_cyclase/dehydratase"/>
</dbReference>
<comment type="caution">
    <text evidence="1">The sequence shown here is derived from an EMBL/GenBank/DDBJ whole genome shotgun (WGS) entry which is preliminary data.</text>
</comment>
<proteinExistence type="predicted"/>
<evidence type="ECO:0000313" key="2">
    <source>
        <dbReference type="Proteomes" id="UP000606194"/>
    </source>
</evidence>
<dbReference type="Pfam" id="PF10604">
    <property type="entry name" value="Polyketide_cyc2"/>
    <property type="match status" value="1"/>
</dbReference>